<protein>
    <submittedName>
        <fullName evidence="1">Uncharacterized protein</fullName>
    </submittedName>
</protein>
<dbReference type="AlphaFoldDB" id="A0A6C0I2J2"/>
<name>A0A6C0I2J2_9ZZZZ</name>
<organism evidence="1">
    <name type="scientific">viral metagenome</name>
    <dbReference type="NCBI Taxonomy" id="1070528"/>
    <lineage>
        <taxon>unclassified sequences</taxon>
        <taxon>metagenomes</taxon>
        <taxon>organismal metagenomes</taxon>
    </lineage>
</organism>
<evidence type="ECO:0000313" key="1">
    <source>
        <dbReference type="EMBL" id="QHT87002.1"/>
    </source>
</evidence>
<proteinExistence type="predicted"/>
<sequence>MYNAEMLEKMVQSIRKNAIFGTFFRFFWIFGHFKKSKKTSIWTEKKRASALFSVFSKK</sequence>
<reference evidence="1" key="1">
    <citation type="journal article" date="2020" name="Nature">
        <title>Giant virus diversity and host interactions through global metagenomics.</title>
        <authorList>
            <person name="Schulz F."/>
            <person name="Roux S."/>
            <person name="Paez-Espino D."/>
            <person name="Jungbluth S."/>
            <person name="Walsh D.A."/>
            <person name="Denef V.J."/>
            <person name="McMahon K.D."/>
            <person name="Konstantinidis K.T."/>
            <person name="Eloe-Fadrosh E.A."/>
            <person name="Kyrpides N.C."/>
            <person name="Woyke T."/>
        </authorList>
    </citation>
    <scope>NUCLEOTIDE SEQUENCE</scope>
    <source>
        <strain evidence="1">GVMAG-M-3300023184-18</strain>
    </source>
</reference>
<accession>A0A6C0I2J2</accession>
<dbReference type="EMBL" id="MN740079">
    <property type="protein sequence ID" value="QHT87002.1"/>
    <property type="molecule type" value="Genomic_DNA"/>
</dbReference>